<dbReference type="Gene3D" id="3.40.630.30">
    <property type="match status" value="1"/>
</dbReference>
<keyword evidence="3" id="KW-1185">Reference proteome</keyword>
<accession>A0ABY6M3S3</accession>
<dbReference type="SUPFAM" id="SSF55729">
    <property type="entry name" value="Acyl-CoA N-acyltransferases (Nat)"/>
    <property type="match status" value="1"/>
</dbReference>
<gene>
    <name evidence="2" type="ORF">K5I29_00685</name>
</gene>
<name>A0ABY6M3S3_9FLAO</name>
<protein>
    <submittedName>
        <fullName evidence="2">GNAT family N-acetyltransferase</fullName>
    </submittedName>
</protein>
<dbReference type="InterPro" id="IPR016181">
    <property type="entry name" value="Acyl_CoA_acyltransferase"/>
</dbReference>
<reference evidence="2" key="1">
    <citation type="submission" date="2021-08" db="EMBL/GenBank/DDBJ databases">
        <title>Flavobacterium sp. strain CC-SYL302.</title>
        <authorList>
            <person name="Lin S.-Y."/>
            <person name="Lee T.-H."/>
            <person name="Young C.-C."/>
        </authorList>
    </citation>
    <scope>NUCLEOTIDE SEQUENCE</scope>
    <source>
        <strain evidence="2">CC-SYL302</strain>
    </source>
</reference>
<dbReference type="Proteomes" id="UP001163328">
    <property type="component" value="Chromosome"/>
</dbReference>
<dbReference type="PANTHER" id="PTHR43610">
    <property type="entry name" value="BLL6696 PROTEIN"/>
    <property type="match status" value="1"/>
</dbReference>
<evidence type="ECO:0000313" key="2">
    <source>
        <dbReference type="EMBL" id="UYW02577.1"/>
    </source>
</evidence>
<dbReference type="InterPro" id="IPR000182">
    <property type="entry name" value="GNAT_dom"/>
</dbReference>
<organism evidence="2 3">
    <name type="scientific">Flavobacterium agricola</name>
    <dbReference type="NCBI Taxonomy" id="2870839"/>
    <lineage>
        <taxon>Bacteria</taxon>
        <taxon>Pseudomonadati</taxon>
        <taxon>Bacteroidota</taxon>
        <taxon>Flavobacteriia</taxon>
        <taxon>Flavobacteriales</taxon>
        <taxon>Flavobacteriaceae</taxon>
        <taxon>Flavobacterium</taxon>
    </lineage>
</organism>
<proteinExistence type="predicted"/>
<dbReference type="EMBL" id="CP081495">
    <property type="protein sequence ID" value="UYW02577.1"/>
    <property type="molecule type" value="Genomic_DNA"/>
</dbReference>
<evidence type="ECO:0000259" key="1">
    <source>
        <dbReference type="Pfam" id="PF13302"/>
    </source>
</evidence>
<dbReference type="Pfam" id="PF13302">
    <property type="entry name" value="Acetyltransf_3"/>
    <property type="match status" value="1"/>
</dbReference>
<sequence length="206" mass="24222">MTNFDINVDYILENDFVKLIPLQENHFHDLLYFTENEPEIWEYTMVKANTPDNLKKYISAAIEARIKQQEYAFIVYDKMQNKFAGATRFCDINLGLQKMQMGYTWYGKHHQGTGINKHCKYLLLDFCFETMHMERLEFRCYTENERSINALKSIGCTIEGVIRSNAIAPNGLRRDSMVLSILKHEWHFNVKTMLQNKLYSTPALAI</sequence>
<dbReference type="PANTHER" id="PTHR43610:SF1">
    <property type="entry name" value="N-ACETYLTRANSFERASE DOMAIN-CONTAINING PROTEIN"/>
    <property type="match status" value="1"/>
</dbReference>
<evidence type="ECO:0000313" key="3">
    <source>
        <dbReference type="Proteomes" id="UP001163328"/>
    </source>
</evidence>
<feature type="domain" description="N-acetyltransferase" evidence="1">
    <location>
        <begin position="19"/>
        <end position="157"/>
    </location>
</feature>